<dbReference type="AlphaFoldDB" id="A0A845AJG6"/>
<keyword evidence="2" id="KW-1185">Reference proteome</keyword>
<proteinExistence type="predicted"/>
<name>A0A845AJG6_9SPHN</name>
<evidence type="ECO:0000313" key="1">
    <source>
        <dbReference type="EMBL" id="MXP29557.1"/>
    </source>
</evidence>
<evidence type="ECO:0000313" key="2">
    <source>
        <dbReference type="Proteomes" id="UP000439780"/>
    </source>
</evidence>
<organism evidence="1 2">
    <name type="scientific">Qipengyuania algicida</name>
    <dbReference type="NCBI Taxonomy" id="1836209"/>
    <lineage>
        <taxon>Bacteria</taxon>
        <taxon>Pseudomonadati</taxon>
        <taxon>Pseudomonadota</taxon>
        <taxon>Alphaproteobacteria</taxon>
        <taxon>Sphingomonadales</taxon>
        <taxon>Erythrobacteraceae</taxon>
        <taxon>Qipengyuania</taxon>
    </lineage>
</organism>
<dbReference type="RefSeq" id="WP_160753853.1">
    <property type="nucleotide sequence ID" value="NZ_WTYA01000009.1"/>
</dbReference>
<dbReference type="EMBL" id="WTYA01000009">
    <property type="protein sequence ID" value="MXP29557.1"/>
    <property type="molecule type" value="Genomic_DNA"/>
</dbReference>
<sequence>MPEMGDLLREGSVTDPFFEVLYDGDWNACIGKQGDEINYVEGYLQAAQLLVDTLLEKEMFGSRDTLAMPILFNARHGLELALKYVLREFSALGMARTREGPVDHDLHAYWVHLSEQHIGDRACREQLAELKPFVESFMKQDIDGQELRYFENRDGKQSLGEQAVVNLPLIQAAVRELLYILERLMERVACLAQEHISGTRTAECSRSDLIAIARIVGPKQSWTEDAFLDRKADAMAQFGLSSKGFSKALDAVKASRELKNIIEVESDLLHLSEAKIVEIVALWLDANPPKPANTPPRVVNASSISFDDVMRYGDKMSALNRAVMKQLTVEEFADLQAIYYVGRDRRFGEEYPRLLETTLAAHRLAKERYALFHHILSKKNFIDGLAAGLRRVGQPALGDKVAQMRDALRPAE</sequence>
<protein>
    <submittedName>
        <fullName evidence="1">DUF3775 domain-containing protein</fullName>
    </submittedName>
</protein>
<gene>
    <name evidence="1" type="ORF">GRI58_12080</name>
</gene>
<dbReference type="OrthoDB" id="7888975at2"/>
<comment type="caution">
    <text evidence="1">The sequence shown here is derived from an EMBL/GenBank/DDBJ whole genome shotgun (WGS) entry which is preliminary data.</text>
</comment>
<accession>A0A845AJG6</accession>
<dbReference type="Proteomes" id="UP000439780">
    <property type="component" value="Unassembled WGS sequence"/>
</dbReference>
<reference evidence="1 2" key="1">
    <citation type="submission" date="2019-12" db="EMBL/GenBank/DDBJ databases">
        <title>Genomic-based taxomic classification of the family Erythrobacteraceae.</title>
        <authorList>
            <person name="Xu L."/>
        </authorList>
    </citation>
    <scope>NUCLEOTIDE SEQUENCE [LARGE SCALE GENOMIC DNA]</scope>
    <source>
        <strain evidence="1 2">KEMB 9005-328</strain>
    </source>
</reference>